<evidence type="ECO:0000313" key="2">
    <source>
        <dbReference type="Proteomes" id="UP000299102"/>
    </source>
</evidence>
<reference evidence="1 2" key="1">
    <citation type="journal article" date="2019" name="Commun. Biol.">
        <title>The bagworm genome reveals a unique fibroin gene that provides high tensile strength.</title>
        <authorList>
            <person name="Kono N."/>
            <person name="Nakamura H."/>
            <person name="Ohtoshi R."/>
            <person name="Tomita M."/>
            <person name="Numata K."/>
            <person name="Arakawa K."/>
        </authorList>
    </citation>
    <scope>NUCLEOTIDE SEQUENCE [LARGE SCALE GENOMIC DNA]</scope>
</reference>
<proteinExistence type="predicted"/>
<evidence type="ECO:0000313" key="1">
    <source>
        <dbReference type="EMBL" id="GBP76808.1"/>
    </source>
</evidence>
<dbReference type="EMBL" id="BGZK01001305">
    <property type="protein sequence ID" value="GBP76808.1"/>
    <property type="molecule type" value="Genomic_DNA"/>
</dbReference>
<name>A0A4C1YL05_EUMVA</name>
<comment type="caution">
    <text evidence="1">The sequence shown here is derived from an EMBL/GenBank/DDBJ whole genome shotgun (WGS) entry which is preliminary data.</text>
</comment>
<gene>
    <name evidence="1" type="ORF">EVAR_42659_1</name>
</gene>
<accession>A0A4C1YL05</accession>
<sequence length="67" mass="7689">MRPHAPTSHRQRHRAVFAEGVKEPLEASSRAVFPSLNSDRFGTFTVFVKILCEFRLLTLPLQRVLLL</sequence>
<dbReference type="AlphaFoldDB" id="A0A4C1YL05"/>
<organism evidence="1 2">
    <name type="scientific">Eumeta variegata</name>
    <name type="common">Bagworm moth</name>
    <name type="synonym">Eumeta japonica</name>
    <dbReference type="NCBI Taxonomy" id="151549"/>
    <lineage>
        <taxon>Eukaryota</taxon>
        <taxon>Metazoa</taxon>
        <taxon>Ecdysozoa</taxon>
        <taxon>Arthropoda</taxon>
        <taxon>Hexapoda</taxon>
        <taxon>Insecta</taxon>
        <taxon>Pterygota</taxon>
        <taxon>Neoptera</taxon>
        <taxon>Endopterygota</taxon>
        <taxon>Lepidoptera</taxon>
        <taxon>Glossata</taxon>
        <taxon>Ditrysia</taxon>
        <taxon>Tineoidea</taxon>
        <taxon>Psychidae</taxon>
        <taxon>Oiketicinae</taxon>
        <taxon>Eumeta</taxon>
    </lineage>
</organism>
<protein>
    <submittedName>
        <fullName evidence="1">Uncharacterized protein</fullName>
    </submittedName>
</protein>
<dbReference type="Proteomes" id="UP000299102">
    <property type="component" value="Unassembled WGS sequence"/>
</dbReference>
<keyword evidence="2" id="KW-1185">Reference proteome</keyword>